<dbReference type="SMART" id="SM00554">
    <property type="entry name" value="FAS1"/>
    <property type="match status" value="1"/>
</dbReference>
<dbReference type="Pfam" id="PF02469">
    <property type="entry name" value="Fasciclin"/>
    <property type="match status" value="1"/>
</dbReference>
<sequence length="487" mass="53691">MTYKHTYFLLLLFIVGCVTTSCQKQWDKHDSITDAQLGKNLMDQINQNPNLSTFSGYLVKTGYDKVISSSKTFTVWAPTNTAMQSVDATILNDTAKLKQFVGNHLSNQSYLTNVPQPSVRVQTLNGKFATFTSTTFEEANITQANQYVGNGILHIIDKAIIPKLNIWEYVNSLTTTGLKQKAYLQALNYTYTDTSKATQTGVDPTTGKPVLKPGTGVISANTYLKTVLDVSDESKQYTFIVLADAAYDSERSKVTKYFTTTGSYNTSLDSTTYLSARNVVKDLAFNTLITPALLTDTLLSVNNVKVPFNKSAILSTYTASNGIVYVMSSVNFRVKDKITPIYIQGENPAGFATTDKRANILYRIRKDPNGNIFNDILVAGSSAGSLPASYYARYNVPNVYAATYTVSWRALNDTGTIFSQTLAFGTYNATPSFTSTADLNTYDEKRLGSYTVNKYGNLNMFMVGANSTTTGQNSFTFDYVKLDPIIQ</sequence>
<dbReference type="InterPro" id="IPR050904">
    <property type="entry name" value="Adhesion/Biosynth-related"/>
</dbReference>
<dbReference type="Gene3D" id="2.30.180.10">
    <property type="entry name" value="FAS1 domain"/>
    <property type="match status" value="1"/>
</dbReference>
<dbReference type="EMBL" id="WPIK01000013">
    <property type="protein sequence ID" value="MVN22707.1"/>
    <property type="molecule type" value="Genomic_DNA"/>
</dbReference>
<dbReference type="SUPFAM" id="SSF82153">
    <property type="entry name" value="FAS1 domain"/>
    <property type="match status" value="1"/>
</dbReference>
<dbReference type="PANTHER" id="PTHR10900">
    <property type="entry name" value="PERIOSTIN-RELATED"/>
    <property type="match status" value="1"/>
</dbReference>
<name>A0A7K1SZM3_9SPHI</name>
<evidence type="ECO:0000259" key="1">
    <source>
        <dbReference type="PROSITE" id="PS50213"/>
    </source>
</evidence>
<protein>
    <recommendedName>
        <fullName evidence="1">FAS1 domain-containing protein</fullName>
    </recommendedName>
</protein>
<organism evidence="2 3">
    <name type="scientific">Mucilaginibacter arboris</name>
    <dbReference type="NCBI Taxonomy" id="2682090"/>
    <lineage>
        <taxon>Bacteria</taxon>
        <taxon>Pseudomonadati</taxon>
        <taxon>Bacteroidota</taxon>
        <taxon>Sphingobacteriia</taxon>
        <taxon>Sphingobacteriales</taxon>
        <taxon>Sphingobacteriaceae</taxon>
        <taxon>Mucilaginibacter</taxon>
    </lineage>
</organism>
<dbReference type="AlphaFoldDB" id="A0A7K1SZM3"/>
<gene>
    <name evidence="2" type="ORF">GO621_14345</name>
</gene>
<proteinExistence type="predicted"/>
<dbReference type="PANTHER" id="PTHR10900:SF77">
    <property type="entry name" value="FI19380P1"/>
    <property type="match status" value="1"/>
</dbReference>
<dbReference type="RefSeq" id="WP_157568235.1">
    <property type="nucleotide sequence ID" value="NZ_WPIK01000013.1"/>
</dbReference>
<keyword evidence="3" id="KW-1185">Reference proteome</keyword>
<reference evidence="2 3" key="1">
    <citation type="submission" date="2019-12" db="EMBL/GenBank/DDBJ databases">
        <title>Mucilaginibacter sp. HMF7410 genome sequencing and assembly.</title>
        <authorList>
            <person name="Kang H."/>
            <person name="Cha I."/>
            <person name="Kim H."/>
            <person name="Joh K."/>
        </authorList>
    </citation>
    <scope>NUCLEOTIDE SEQUENCE [LARGE SCALE GENOMIC DNA]</scope>
    <source>
        <strain evidence="2 3">HMF7410</strain>
    </source>
</reference>
<dbReference type="InterPro" id="IPR036378">
    <property type="entry name" value="FAS1_dom_sf"/>
</dbReference>
<dbReference type="InterPro" id="IPR000782">
    <property type="entry name" value="FAS1_domain"/>
</dbReference>
<dbReference type="PROSITE" id="PS51257">
    <property type="entry name" value="PROKAR_LIPOPROTEIN"/>
    <property type="match status" value="1"/>
</dbReference>
<evidence type="ECO:0000313" key="3">
    <source>
        <dbReference type="Proteomes" id="UP000462014"/>
    </source>
</evidence>
<evidence type="ECO:0000313" key="2">
    <source>
        <dbReference type="EMBL" id="MVN22707.1"/>
    </source>
</evidence>
<dbReference type="Proteomes" id="UP000462014">
    <property type="component" value="Unassembled WGS sequence"/>
</dbReference>
<dbReference type="PROSITE" id="PS50213">
    <property type="entry name" value="FAS1"/>
    <property type="match status" value="1"/>
</dbReference>
<accession>A0A7K1SZM3</accession>
<comment type="caution">
    <text evidence="2">The sequence shown here is derived from an EMBL/GenBank/DDBJ whole genome shotgun (WGS) entry which is preliminary data.</text>
</comment>
<feature type="domain" description="FAS1" evidence="1">
    <location>
        <begin position="38"/>
        <end position="160"/>
    </location>
</feature>